<accession>A0A1I4C1B6</accession>
<dbReference type="STRING" id="504800.SAMN04488085_103286"/>
<proteinExistence type="predicted"/>
<keyword evidence="2" id="KW-1185">Reference proteome</keyword>
<organism evidence="1 2">
    <name type="scientific">Geodermatophilus ruber</name>
    <dbReference type="NCBI Taxonomy" id="504800"/>
    <lineage>
        <taxon>Bacteria</taxon>
        <taxon>Bacillati</taxon>
        <taxon>Actinomycetota</taxon>
        <taxon>Actinomycetes</taxon>
        <taxon>Geodermatophilales</taxon>
        <taxon>Geodermatophilaceae</taxon>
        <taxon>Geodermatophilus</taxon>
    </lineage>
</organism>
<evidence type="ECO:0000313" key="2">
    <source>
        <dbReference type="Proteomes" id="UP000199152"/>
    </source>
</evidence>
<dbReference type="Proteomes" id="UP000199152">
    <property type="component" value="Unassembled WGS sequence"/>
</dbReference>
<dbReference type="AlphaFoldDB" id="A0A1I4C1B6"/>
<gene>
    <name evidence="1" type="ORF">SAMN04488085_103286</name>
</gene>
<dbReference type="InParanoid" id="A0A1I4C1B6"/>
<dbReference type="RefSeq" id="WP_091322488.1">
    <property type="nucleotide sequence ID" value="NZ_FOSW01000003.1"/>
</dbReference>
<name>A0A1I4C1B6_9ACTN</name>
<sequence length="101" mass="10906">MTTSDGGPPDDFDRQMREEDLDALERLCGDEEPDLKAVEDHVRGLLASDGSWENLPAGTVVPLGDVMDLAKRALDVRTELLDGPVEWALAYVRAGLPGSAD</sequence>
<dbReference type="EMBL" id="FOSW01000003">
    <property type="protein sequence ID" value="SFK74563.1"/>
    <property type="molecule type" value="Genomic_DNA"/>
</dbReference>
<dbReference type="OrthoDB" id="9833819at2"/>
<evidence type="ECO:0000313" key="1">
    <source>
        <dbReference type="EMBL" id="SFK74563.1"/>
    </source>
</evidence>
<reference evidence="1 2" key="1">
    <citation type="submission" date="2016-10" db="EMBL/GenBank/DDBJ databases">
        <authorList>
            <person name="de Groot N.N."/>
        </authorList>
    </citation>
    <scope>NUCLEOTIDE SEQUENCE [LARGE SCALE GENOMIC DNA]</scope>
    <source>
        <strain evidence="1 2">DSM 45317</strain>
    </source>
</reference>
<protein>
    <submittedName>
        <fullName evidence="1">Uncharacterized protein</fullName>
    </submittedName>
</protein>